<dbReference type="AlphaFoldDB" id="A0A7J7N432"/>
<keyword evidence="3" id="KW-1185">Reference proteome</keyword>
<evidence type="ECO:0000256" key="1">
    <source>
        <dbReference type="SAM" id="MobiDB-lite"/>
    </source>
</evidence>
<proteinExistence type="predicted"/>
<dbReference type="OrthoDB" id="1933987at2759"/>
<dbReference type="PANTHER" id="PTHR10775:SF185">
    <property type="entry name" value="OS08G0208400 PROTEIN"/>
    <property type="match status" value="1"/>
</dbReference>
<dbReference type="Proteomes" id="UP000541444">
    <property type="component" value="Unassembled WGS sequence"/>
</dbReference>
<reference evidence="2 3" key="1">
    <citation type="journal article" date="2020" name="IScience">
        <title>Genome Sequencing of the Endangered Kingdonia uniflora (Circaeasteraceae, Ranunculales) Reveals Potential Mechanisms of Evolutionary Specialization.</title>
        <authorList>
            <person name="Sun Y."/>
            <person name="Deng T."/>
            <person name="Zhang A."/>
            <person name="Moore M.J."/>
            <person name="Landis J.B."/>
            <person name="Lin N."/>
            <person name="Zhang H."/>
            <person name="Zhang X."/>
            <person name="Huang J."/>
            <person name="Zhang X."/>
            <person name="Sun H."/>
            <person name="Wang H."/>
        </authorList>
    </citation>
    <scope>NUCLEOTIDE SEQUENCE [LARGE SCALE GENOMIC DNA]</scope>
    <source>
        <strain evidence="2">TB1705</strain>
        <tissue evidence="2">Leaf</tissue>
    </source>
</reference>
<feature type="non-terminal residue" evidence="2">
    <location>
        <position position="1"/>
    </location>
</feature>
<evidence type="ECO:0000313" key="3">
    <source>
        <dbReference type="Proteomes" id="UP000541444"/>
    </source>
</evidence>
<evidence type="ECO:0000313" key="2">
    <source>
        <dbReference type="EMBL" id="KAF6161866.1"/>
    </source>
</evidence>
<dbReference type="EMBL" id="JACGCM010001077">
    <property type="protein sequence ID" value="KAF6161866.1"/>
    <property type="molecule type" value="Genomic_DNA"/>
</dbReference>
<accession>A0A7J7N432</accession>
<name>A0A7J7N432_9MAGN</name>
<organism evidence="2 3">
    <name type="scientific">Kingdonia uniflora</name>
    <dbReference type="NCBI Taxonomy" id="39325"/>
    <lineage>
        <taxon>Eukaryota</taxon>
        <taxon>Viridiplantae</taxon>
        <taxon>Streptophyta</taxon>
        <taxon>Embryophyta</taxon>
        <taxon>Tracheophyta</taxon>
        <taxon>Spermatophyta</taxon>
        <taxon>Magnoliopsida</taxon>
        <taxon>Ranunculales</taxon>
        <taxon>Circaeasteraceae</taxon>
        <taxon>Kingdonia</taxon>
    </lineage>
</organism>
<gene>
    <name evidence="2" type="ORF">GIB67_002576</name>
</gene>
<sequence>MADKGESIGDDEEESTRVDEEESTKKPTAWSRRTIMFDLPYWKDLPVHHNLDVMHVESNITQILLATLMDTKGKVKDGLQARQDL</sequence>
<dbReference type="PANTHER" id="PTHR10775">
    <property type="entry name" value="OS08G0208400 PROTEIN"/>
    <property type="match status" value="1"/>
</dbReference>
<feature type="region of interest" description="Disordered" evidence="1">
    <location>
        <begin position="1"/>
        <end position="29"/>
    </location>
</feature>
<protein>
    <submittedName>
        <fullName evidence="2">Uncharacterized protein</fullName>
    </submittedName>
</protein>
<comment type="caution">
    <text evidence="2">The sequence shown here is derived from an EMBL/GenBank/DDBJ whole genome shotgun (WGS) entry which is preliminary data.</text>
</comment>
<feature type="compositionally biased region" description="Acidic residues" evidence="1">
    <location>
        <begin position="8"/>
        <end position="22"/>
    </location>
</feature>